<accession>A0A8J6LFA3</accession>
<evidence type="ECO:0000256" key="1">
    <source>
        <dbReference type="ARBA" id="ARBA00004141"/>
    </source>
</evidence>
<comment type="caution">
    <text evidence="8">The sequence shown here is derived from an EMBL/GenBank/DDBJ whole genome shotgun (WGS) entry which is preliminary data.</text>
</comment>
<keyword evidence="2 5" id="KW-0812">Transmembrane</keyword>
<keyword evidence="3 6" id="KW-1133">Transmembrane helix</keyword>
<dbReference type="PROSITE" id="PS50922">
    <property type="entry name" value="TLC"/>
    <property type="match status" value="1"/>
</dbReference>
<dbReference type="GO" id="GO:0005783">
    <property type="term" value="C:endoplasmic reticulum"/>
    <property type="evidence" value="ECO:0007669"/>
    <property type="project" value="TreeGrafter"/>
</dbReference>
<feature type="transmembrane region" description="Helical" evidence="6">
    <location>
        <begin position="124"/>
        <end position="144"/>
    </location>
</feature>
<feature type="transmembrane region" description="Helical" evidence="6">
    <location>
        <begin position="253"/>
        <end position="275"/>
    </location>
</feature>
<evidence type="ECO:0000256" key="5">
    <source>
        <dbReference type="PROSITE-ProRule" id="PRU00205"/>
    </source>
</evidence>
<evidence type="ECO:0000256" key="4">
    <source>
        <dbReference type="ARBA" id="ARBA00023136"/>
    </source>
</evidence>
<dbReference type="Proteomes" id="UP000719412">
    <property type="component" value="Unassembled WGS sequence"/>
</dbReference>
<reference evidence="8" key="2">
    <citation type="submission" date="2021-08" db="EMBL/GenBank/DDBJ databases">
        <authorList>
            <person name="Eriksson T."/>
        </authorList>
    </citation>
    <scope>NUCLEOTIDE SEQUENCE</scope>
    <source>
        <strain evidence="8">Stoneville</strain>
        <tissue evidence="8">Whole head</tissue>
    </source>
</reference>
<evidence type="ECO:0000313" key="8">
    <source>
        <dbReference type="EMBL" id="KAH0810501.1"/>
    </source>
</evidence>
<reference evidence="8" key="1">
    <citation type="journal article" date="2020" name="J Insects Food Feed">
        <title>The yellow mealworm (Tenebrio molitor) genome: a resource for the emerging insects as food and feed industry.</title>
        <authorList>
            <person name="Eriksson T."/>
            <person name="Andere A."/>
            <person name="Kelstrup H."/>
            <person name="Emery V."/>
            <person name="Picard C."/>
        </authorList>
    </citation>
    <scope>NUCLEOTIDE SEQUENCE</scope>
    <source>
        <strain evidence="8">Stoneville</strain>
        <tissue evidence="8">Whole head</tissue>
    </source>
</reference>
<proteinExistence type="predicted"/>
<dbReference type="PANTHER" id="PTHR13439">
    <property type="entry name" value="CT120 PROTEIN"/>
    <property type="match status" value="1"/>
</dbReference>
<evidence type="ECO:0000256" key="6">
    <source>
        <dbReference type="SAM" id="Phobius"/>
    </source>
</evidence>
<keyword evidence="9" id="KW-1185">Reference proteome</keyword>
<evidence type="ECO:0000259" key="7">
    <source>
        <dbReference type="PROSITE" id="PS50922"/>
    </source>
</evidence>
<dbReference type="InterPro" id="IPR050846">
    <property type="entry name" value="TLCD"/>
</dbReference>
<sequence length="397" mass="44895">MGICVSTVVGTDRSAQQVPLNNPEMEEPPEEIIKQKNEVVLQQPSRTKDFDADDNPLPAAGLPFRGCTNNEGKIRKTLCKSTHKKTHMHIPLIFVVILTLVLSVLSVTDLEWEDRISINRGFSLFFYGLVFFTVLYYALNNLLLRTTSGQRFMKTYKLTVADVYDINNKQVSAVQALFCCITGMTSCTYSCTRDMLRTSHYISEAYAWFGAAYFFYDIWSMYKVHNVKILQVSMNGDVKRSGVKFFSYLQTHAIIVGHHIFIGGFGFLVITYLRGGLGDCFFGFVYLMEASTPFVSLRGILSKIGMKSSNLYVINGLVMLTTFFVCRVAMFPCVIYLYARSIDLDYISAIHSLPNGCKISILILLLPQIYWFLLMVKGASQVLKGKVTKKKTLKNVH</sequence>
<dbReference type="InterPro" id="IPR006634">
    <property type="entry name" value="TLC-dom"/>
</dbReference>
<dbReference type="EMBL" id="JABDTM020027451">
    <property type="protein sequence ID" value="KAH0810501.1"/>
    <property type="molecule type" value="Genomic_DNA"/>
</dbReference>
<dbReference type="AlphaFoldDB" id="A0A8J6LFA3"/>
<keyword evidence="4 5" id="KW-0472">Membrane</keyword>
<feature type="domain" description="TLC" evidence="7">
    <location>
        <begin position="161"/>
        <end position="384"/>
    </location>
</feature>
<dbReference type="GO" id="GO:0055088">
    <property type="term" value="P:lipid homeostasis"/>
    <property type="evidence" value="ECO:0007669"/>
    <property type="project" value="TreeGrafter"/>
</dbReference>
<evidence type="ECO:0000313" key="9">
    <source>
        <dbReference type="Proteomes" id="UP000719412"/>
    </source>
</evidence>
<dbReference type="GO" id="GO:0016020">
    <property type="term" value="C:membrane"/>
    <property type="evidence" value="ECO:0007669"/>
    <property type="project" value="UniProtKB-SubCell"/>
</dbReference>
<dbReference type="Pfam" id="PF03798">
    <property type="entry name" value="TRAM_LAG1_CLN8"/>
    <property type="match status" value="1"/>
</dbReference>
<feature type="transmembrane region" description="Helical" evidence="6">
    <location>
        <begin position="281"/>
        <end position="301"/>
    </location>
</feature>
<feature type="transmembrane region" description="Helical" evidence="6">
    <location>
        <begin position="313"/>
        <end position="339"/>
    </location>
</feature>
<organism evidence="8 9">
    <name type="scientific">Tenebrio molitor</name>
    <name type="common">Yellow mealworm beetle</name>
    <dbReference type="NCBI Taxonomy" id="7067"/>
    <lineage>
        <taxon>Eukaryota</taxon>
        <taxon>Metazoa</taxon>
        <taxon>Ecdysozoa</taxon>
        <taxon>Arthropoda</taxon>
        <taxon>Hexapoda</taxon>
        <taxon>Insecta</taxon>
        <taxon>Pterygota</taxon>
        <taxon>Neoptera</taxon>
        <taxon>Endopterygota</taxon>
        <taxon>Coleoptera</taxon>
        <taxon>Polyphaga</taxon>
        <taxon>Cucujiformia</taxon>
        <taxon>Tenebrionidae</taxon>
        <taxon>Tenebrio</taxon>
    </lineage>
</organism>
<protein>
    <recommendedName>
        <fullName evidence="7">TLC domain-containing protein</fullName>
    </recommendedName>
</protein>
<evidence type="ECO:0000256" key="2">
    <source>
        <dbReference type="ARBA" id="ARBA00022692"/>
    </source>
</evidence>
<evidence type="ECO:0000256" key="3">
    <source>
        <dbReference type="ARBA" id="ARBA00022989"/>
    </source>
</evidence>
<comment type="subcellular location">
    <subcellularLocation>
        <location evidence="1">Membrane</location>
        <topology evidence="1">Multi-pass membrane protein</topology>
    </subcellularLocation>
</comment>
<feature type="transmembrane region" description="Helical" evidence="6">
    <location>
        <begin position="359"/>
        <end position="376"/>
    </location>
</feature>
<dbReference type="PANTHER" id="PTHR13439:SF66">
    <property type="entry name" value="BCDNA.GH12326"/>
    <property type="match status" value="1"/>
</dbReference>
<name>A0A8J6LFA3_TENMO</name>
<gene>
    <name evidence="8" type="ORF">GEV33_012290</name>
</gene>
<feature type="transmembrane region" description="Helical" evidence="6">
    <location>
        <begin position="90"/>
        <end position="112"/>
    </location>
</feature>
<dbReference type="SMART" id="SM00724">
    <property type="entry name" value="TLC"/>
    <property type="match status" value="1"/>
</dbReference>